<gene>
    <name evidence="4" type="primary">crt</name>
    <name evidence="4" type="ORF">KL86DPRO_20069</name>
</gene>
<dbReference type="InterPro" id="IPR001753">
    <property type="entry name" value="Enoyl-CoA_hydra/iso"/>
</dbReference>
<dbReference type="AlphaFoldDB" id="A0A212JUA2"/>
<organism evidence="4">
    <name type="scientific">uncultured delta proteobacterium</name>
    <dbReference type="NCBI Taxonomy" id="34034"/>
    <lineage>
        <taxon>Bacteria</taxon>
        <taxon>Deltaproteobacteria</taxon>
        <taxon>environmental samples</taxon>
    </lineage>
</organism>
<dbReference type="FunFam" id="3.90.226.10:FF:000009">
    <property type="entry name" value="Carnitinyl-CoA dehydratase"/>
    <property type="match status" value="1"/>
</dbReference>
<keyword evidence="2 4" id="KW-0456">Lyase</keyword>
<dbReference type="SUPFAM" id="SSF52096">
    <property type="entry name" value="ClpP/crotonase"/>
    <property type="match status" value="1"/>
</dbReference>
<dbReference type="Pfam" id="PF00378">
    <property type="entry name" value="ECH_1"/>
    <property type="match status" value="1"/>
</dbReference>
<dbReference type="PANTHER" id="PTHR11941:SF54">
    <property type="entry name" value="ENOYL-COA HYDRATASE, MITOCHONDRIAL"/>
    <property type="match status" value="1"/>
</dbReference>
<dbReference type="EMBL" id="FLUQ01000002">
    <property type="protein sequence ID" value="SBW03002.1"/>
    <property type="molecule type" value="Genomic_DNA"/>
</dbReference>
<dbReference type="EC" id="4.2.1.55" evidence="4"/>
<dbReference type="InterPro" id="IPR018376">
    <property type="entry name" value="Enoyl-CoA_hyd/isom_CS"/>
</dbReference>
<evidence type="ECO:0000256" key="2">
    <source>
        <dbReference type="ARBA" id="ARBA00023239"/>
    </source>
</evidence>
<evidence type="ECO:0000313" key="4">
    <source>
        <dbReference type="EMBL" id="SBW03002.1"/>
    </source>
</evidence>
<evidence type="ECO:0000256" key="1">
    <source>
        <dbReference type="ARBA" id="ARBA00005254"/>
    </source>
</evidence>
<sequence>MLTMNTITYEKRGHIGLLTINRPKAMNAFNNEVVTEVYVCLESLVNTDIRCLIVTGSGEKAFVAGADIREMQYLNPSQAAAFSRAGNAVMALLEDFPVPIIAAINGYAMGGGCELALSCDIRIASENAVFSFPEVGLGIIPGFGGAQRLARIIGIGKAKELIYTTNRINAADALTVGLVNAVYPQEQLLDKCLEMAEKIASNAPTAVRVAKGVINKSMGMELHQSYGLEVLPFSTCFLTSDRQMAMDAFVDKRPKDAFTGK</sequence>
<dbReference type="Gene3D" id="1.10.12.10">
    <property type="entry name" value="Lyase 2-enoyl-coa Hydratase, Chain A, domain 2"/>
    <property type="match status" value="1"/>
</dbReference>
<accession>A0A212JUA2</accession>
<dbReference type="Gene3D" id="3.90.226.10">
    <property type="entry name" value="2-enoyl-CoA Hydratase, Chain A, domain 1"/>
    <property type="match status" value="1"/>
</dbReference>
<reference evidence="4" key="1">
    <citation type="submission" date="2016-04" db="EMBL/GenBank/DDBJ databases">
        <authorList>
            <person name="Evans L.H."/>
            <person name="Alamgir A."/>
            <person name="Owens N."/>
            <person name="Weber N.D."/>
            <person name="Virtaneva K."/>
            <person name="Barbian K."/>
            <person name="Babar A."/>
            <person name="Rosenke K."/>
        </authorList>
    </citation>
    <scope>NUCLEOTIDE SEQUENCE</scope>
    <source>
        <strain evidence="4">86</strain>
    </source>
</reference>
<dbReference type="GO" id="GO:0016829">
    <property type="term" value="F:lyase activity"/>
    <property type="evidence" value="ECO:0007669"/>
    <property type="project" value="UniProtKB-KW"/>
</dbReference>
<dbReference type="PROSITE" id="PS00166">
    <property type="entry name" value="ENOYL_COA_HYDRATASE"/>
    <property type="match status" value="1"/>
</dbReference>
<name>A0A212JUA2_9DELT</name>
<dbReference type="GO" id="GO:0006635">
    <property type="term" value="P:fatty acid beta-oxidation"/>
    <property type="evidence" value="ECO:0007669"/>
    <property type="project" value="TreeGrafter"/>
</dbReference>
<comment type="similarity">
    <text evidence="1 3">Belongs to the enoyl-CoA hydratase/isomerase family.</text>
</comment>
<protein>
    <submittedName>
        <fullName evidence="4">3-hydroxybutyryl-CoA dehydratase</fullName>
        <ecNumber evidence="4">4.2.1.55</ecNumber>
    </submittedName>
</protein>
<dbReference type="PANTHER" id="PTHR11941">
    <property type="entry name" value="ENOYL-COA HYDRATASE-RELATED"/>
    <property type="match status" value="1"/>
</dbReference>
<dbReference type="CDD" id="cd06558">
    <property type="entry name" value="crotonase-like"/>
    <property type="match status" value="1"/>
</dbReference>
<dbReference type="InterPro" id="IPR014748">
    <property type="entry name" value="Enoyl-CoA_hydra_C"/>
</dbReference>
<proteinExistence type="inferred from homology"/>
<dbReference type="InterPro" id="IPR029045">
    <property type="entry name" value="ClpP/crotonase-like_dom_sf"/>
</dbReference>
<evidence type="ECO:0000256" key="3">
    <source>
        <dbReference type="RuleBase" id="RU003707"/>
    </source>
</evidence>